<proteinExistence type="predicted"/>
<reference evidence="1 2" key="1">
    <citation type="submission" date="2022-04" db="EMBL/GenBank/DDBJ databases">
        <title>Positive selection, recombination, and allopatry shape intraspecific diversity of widespread and dominant cyanobacteria.</title>
        <authorList>
            <person name="Wei J."/>
            <person name="Shu W."/>
            <person name="Hu C."/>
        </authorList>
    </citation>
    <scope>NUCLEOTIDE SEQUENCE [LARGE SCALE GENOMIC DNA]</scope>
    <source>
        <strain evidence="1 2">GB2-A4</strain>
    </source>
</reference>
<dbReference type="Pfam" id="PF11303">
    <property type="entry name" value="DUF3105"/>
    <property type="match status" value="1"/>
</dbReference>
<dbReference type="RefSeq" id="WP_348252012.1">
    <property type="nucleotide sequence ID" value="NZ_JAMPKM010000001.1"/>
</dbReference>
<dbReference type="PANTHER" id="PTHR34179">
    <property type="entry name" value="TUMOR PROTEIN P53-INDUCIBLE PROTEIN 13"/>
    <property type="match status" value="1"/>
</dbReference>
<sequence>MSKYPESRRRSRTWQNKFLASRQVLLSVGIVGALVAVGCTQQSSDTGSKQIETKPMSQQKAQASTGDEFFKIETPGSPLPPLSAATKLPGTALPKLGQDHVPETKKVKYNSNPPTSGPHYAIWAQWGIHTKAPLDERLVHNLEHGGVIISYKPDQIQGQVLKQIKAQVRDLSKNNPRIILTPRPNLDTAIALTAWGYLQKLDRYDPLAVTAFYNAHIARGPECQNGLCPN</sequence>
<accession>A0ABV0J2Q2</accession>
<dbReference type="PANTHER" id="PTHR34179:SF1">
    <property type="entry name" value="TUMOR PROTEIN P53-INDUCIBLE PROTEIN 13"/>
    <property type="match status" value="1"/>
</dbReference>
<dbReference type="EMBL" id="JAMPKM010000001">
    <property type="protein sequence ID" value="MEP0816054.1"/>
    <property type="molecule type" value="Genomic_DNA"/>
</dbReference>
<comment type="caution">
    <text evidence="1">The sequence shown here is derived from an EMBL/GenBank/DDBJ whole genome shotgun (WGS) entry which is preliminary data.</text>
</comment>
<gene>
    <name evidence="1" type="ORF">NC998_02975</name>
</gene>
<evidence type="ECO:0000313" key="2">
    <source>
        <dbReference type="Proteomes" id="UP001464891"/>
    </source>
</evidence>
<dbReference type="Proteomes" id="UP001464891">
    <property type="component" value="Unassembled WGS sequence"/>
</dbReference>
<organism evidence="1 2">
    <name type="scientific">Trichocoleus desertorum GB2-A4</name>
    <dbReference type="NCBI Taxonomy" id="2933944"/>
    <lineage>
        <taxon>Bacteria</taxon>
        <taxon>Bacillati</taxon>
        <taxon>Cyanobacteriota</taxon>
        <taxon>Cyanophyceae</taxon>
        <taxon>Leptolyngbyales</taxon>
        <taxon>Trichocoleusaceae</taxon>
        <taxon>Trichocoleus</taxon>
    </lineage>
</organism>
<evidence type="ECO:0000313" key="1">
    <source>
        <dbReference type="EMBL" id="MEP0816054.1"/>
    </source>
</evidence>
<keyword evidence="2" id="KW-1185">Reference proteome</keyword>
<protein>
    <submittedName>
        <fullName evidence="1">DUF3105 domain-containing protein</fullName>
    </submittedName>
</protein>
<dbReference type="InterPro" id="IPR021454">
    <property type="entry name" value="DUF3105"/>
</dbReference>
<name>A0ABV0J2Q2_9CYAN</name>